<comment type="similarity">
    <text evidence="7">Belongs to the GlnD family.</text>
</comment>
<dbReference type="CDD" id="cd05401">
    <property type="entry name" value="NT_GlnE_GlnD_like"/>
    <property type="match status" value="1"/>
</dbReference>
<dbReference type="OrthoDB" id="9758038at2"/>
<dbReference type="PIRSF" id="PIRSF006288">
    <property type="entry name" value="PII_uridyltransf"/>
    <property type="match status" value="1"/>
</dbReference>
<dbReference type="InterPro" id="IPR002912">
    <property type="entry name" value="ACT_dom"/>
</dbReference>
<dbReference type="PROSITE" id="PS51831">
    <property type="entry name" value="HD"/>
    <property type="match status" value="1"/>
</dbReference>
<dbReference type="InterPro" id="IPR010043">
    <property type="entry name" value="UTase/UR"/>
</dbReference>
<reference evidence="8 9" key="1">
    <citation type="submission" date="2013-04" db="EMBL/GenBank/DDBJ databases">
        <title>Hyphomonas sp. T24B3 Genome Sequencing.</title>
        <authorList>
            <person name="Lai Q."/>
            <person name="Shao Z."/>
        </authorList>
    </citation>
    <scope>NUCLEOTIDE SEQUENCE [LARGE SCALE GENOMIC DNA]</scope>
    <source>
        <strain evidence="8 9">T24B3</strain>
    </source>
</reference>
<dbReference type="Pfam" id="PF08335">
    <property type="entry name" value="GlnD_UR_UTase"/>
    <property type="match status" value="1"/>
</dbReference>
<keyword evidence="9" id="KW-1185">Reference proteome</keyword>
<dbReference type="HAMAP" id="MF_00277">
    <property type="entry name" value="PII_uridylyl_transf"/>
    <property type="match status" value="1"/>
</dbReference>
<dbReference type="CDD" id="cd04900">
    <property type="entry name" value="ACT_UUR-like_1"/>
    <property type="match status" value="1"/>
</dbReference>
<evidence type="ECO:0000256" key="2">
    <source>
        <dbReference type="ARBA" id="ARBA00022695"/>
    </source>
</evidence>
<keyword evidence="5 7" id="KW-0460">Magnesium</keyword>
<keyword evidence="3" id="KW-0677">Repeat</keyword>
<dbReference type="InterPro" id="IPR045865">
    <property type="entry name" value="ACT-like_dom_sf"/>
</dbReference>
<comment type="catalytic activity">
    <reaction evidence="7">
        <text>[protein-PII]-uridylyl-L-tyrosine + H2O = [protein-PII]-L-tyrosine + UMP + H(+)</text>
        <dbReference type="Rhea" id="RHEA:48600"/>
        <dbReference type="Rhea" id="RHEA-COMP:12147"/>
        <dbReference type="Rhea" id="RHEA-COMP:12148"/>
        <dbReference type="ChEBI" id="CHEBI:15377"/>
        <dbReference type="ChEBI" id="CHEBI:15378"/>
        <dbReference type="ChEBI" id="CHEBI:46858"/>
        <dbReference type="ChEBI" id="CHEBI:57865"/>
        <dbReference type="ChEBI" id="CHEBI:90602"/>
    </reaction>
</comment>
<dbReference type="CDD" id="cd00077">
    <property type="entry name" value="HDc"/>
    <property type="match status" value="1"/>
</dbReference>
<dbReference type="InterPro" id="IPR003607">
    <property type="entry name" value="HD/PDEase_dom"/>
</dbReference>
<dbReference type="GO" id="GO:0008081">
    <property type="term" value="F:phosphoric diester hydrolase activity"/>
    <property type="evidence" value="ECO:0007669"/>
    <property type="project" value="UniProtKB-UniRule"/>
</dbReference>
<dbReference type="PANTHER" id="PTHR47320:SF1">
    <property type="entry name" value="BIFUNCTIONAL URIDYLYLTRANSFERASE_URIDYLYL-REMOVING ENZYME"/>
    <property type="match status" value="1"/>
</dbReference>
<proteinExistence type="inferred from homology"/>
<dbReference type="SMART" id="SM00471">
    <property type="entry name" value="HDc"/>
    <property type="match status" value="1"/>
</dbReference>
<sequence>MSIDSPATAPKGPTLVEARSHLLRRPGKWRISNIIDGRALRVKLTAAALDNLGNPQAMRKAALNHLHGAMFRGRMIAQERLQQGADGLDTARLLSAVQDEVIHALYDFTTTHVHRARNPTEAERLAILATGGYGRGVMAPSSDTDLLFLRAYKASPHTESVIEYMLYALWDMGLKVGNAFRTPTECVKLAAEDVTIKTSLLDARFICGDQALSDEMQVKFQKDAVEGKDADFIADKLAERDARHARQGDARYVVEPNLKEGKGGLRDLQTLYWLIKHMHGGKTLEDVMKKAPFTESEYGTYIRSARFLWTVRCHLHFVTGRAEERLSFDLQPEIAARMGYRDRRGQQGVERFMKRYFLVTKDIGALTRIVAAKLEADQKKRPEGFRRLLPQRSPQPLKDEGFVIDAGRVSITSEKVMKSDPLNMLRLFIIARREGKDIHPDALTALTRNLRSLNERVRNMPEARELMLDAILGGKDPGLILRRMNEAGILGKVIPEFGGIVAQTQFNMYHHYTVDEHTIRAVEAIAEMENGNAERVPLATEIFPLIENRRALYMAMLLHDTGKGRGDQQVEGMKTSSRACQRLGMPEDETELVAWLVGHHLELSETAQKRDISDPRTVTQFANMVGSLERLRLLYILTAADIRAVGPGVWNAWKGQLMADLYHNTAAALRGGRADEKGVQAELEAKAETRREALIEQIGTIPPLQLEMETAYWTGFDLEDLAWHADALAMSGNIVCHRFPPEGGALALLVSGSDRPGLFADLAGTLANLGANVVSAQVFTSKSGRIVDIFILQDAAQKPYGQSDPSRLTRLEKALHDVLSGTQVKELAKSRTGRRQAAFLVQPSAQIRDDVSADYTVIDIAGRDRPGLLFDVARVLADLELSIHSAHVGSYGERMFDAFYVQSEQGHKLSDDAQKETLRERLLGALGRHEPDAPETPARKLKRSRAVDSF</sequence>
<comment type="caution">
    <text evidence="8">The sequence shown here is derived from an EMBL/GenBank/DDBJ whole genome shotgun (WGS) entry which is preliminary data.</text>
</comment>
<dbReference type="NCBIfam" id="NF003467">
    <property type="entry name" value="PRK05092.1"/>
    <property type="match status" value="1"/>
</dbReference>
<dbReference type="Proteomes" id="UP000249123">
    <property type="component" value="Unassembled WGS sequence"/>
</dbReference>
<comment type="catalytic activity">
    <reaction evidence="7">
        <text>[protein-PII]-L-tyrosine + UTP = [protein-PII]-uridylyl-L-tyrosine + diphosphate</text>
        <dbReference type="Rhea" id="RHEA:13673"/>
        <dbReference type="Rhea" id="RHEA-COMP:12147"/>
        <dbReference type="Rhea" id="RHEA-COMP:12148"/>
        <dbReference type="ChEBI" id="CHEBI:33019"/>
        <dbReference type="ChEBI" id="CHEBI:46398"/>
        <dbReference type="ChEBI" id="CHEBI:46858"/>
        <dbReference type="ChEBI" id="CHEBI:90602"/>
        <dbReference type="EC" id="2.7.7.59"/>
    </reaction>
</comment>
<dbReference type="GO" id="GO:0008773">
    <property type="term" value="F:[protein-PII] uridylyltransferase activity"/>
    <property type="evidence" value="ECO:0007669"/>
    <property type="project" value="UniProtKB-UniRule"/>
</dbReference>
<dbReference type="EC" id="3.1.4.-" evidence="7"/>
<dbReference type="EMBL" id="AWFB01000006">
    <property type="protein sequence ID" value="RAN35152.1"/>
    <property type="molecule type" value="Genomic_DNA"/>
</dbReference>
<protein>
    <recommendedName>
        <fullName evidence="7">Bifunctional uridylyltransferase/uridylyl-removing enzyme</fullName>
        <shortName evidence="7">UTase/UR</shortName>
    </recommendedName>
    <alternativeName>
        <fullName evidence="7">Bifunctional [protein-PII] modification enzyme</fullName>
    </alternativeName>
    <alternativeName>
        <fullName evidence="7">Bifunctional nitrogen sensor protein</fullName>
    </alternativeName>
    <domain>
        <recommendedName>
            <fullName evidence="7">[Protein-PII] uridylyltransferase</fullName>
            <shortName evidence="7">PII uridylyltransferase</shortName>
            <shortName evidence="7">UTase</shortName>
            <ecNumber evidence="7">2.7.7.59</ecNumber>
        </recommendedName>
    </domain>
    <domain>
        <recommendedName>
            <fullName evidence="7">[Protein-PII]-UMP uridylyl-removing enzyme</fullName>
            <shortName evidence="7">UR</shortName>
            <ecNumber evidence="7">3.1.4.-</ecNumber>
        </recommendedName>
    </domain>
</protein>
<dbReference type="GO" id="GO:0006808">
    <property type="term" value="P:regulation of nitrogen utilization"/>
    <property type="evidence" value="ECO:0007669"/>
    <property type="project" value="UniProtKB-UniRule"/>
</dbReference>
<dbReference type="EC" id="2.7.7.59" evidence="7"/>
<evidence type="ECO:0000256" key="6">
    <source>
        <dbReference type="ARBA" id="ARBA00023268"/>
    </source>
</evidence>
<dbReference type="InterPro" id="IPR043519">
    <property type="entry name" value="NT_sf"/>
</dbReference>
<comment type="activity regulation">
    <text evidence="7">Uridylyltransferase (UTase) activity is inhibited by glutamine, while glutamine activates uridylyl-removing (UR) activity.</text>
</comment>
<dbReference type="PROSITE" id="PS51671">
    <property type="entry name" value="ACT"/>
    <property type="match status" value="2"/>
</dbReference>
<dbReference type="Pfam" id="PF01842">
    <property type="entry name" value="ACT"/>
    <property type="match status" value="1"/>
</dbReference>
<dbReference type="SUPFAM" id="SSF81891">
    <property type="entry name" value="Poly A polymerase C-terminal region-like"/>
    <property type="match status" value="1"/>
</dbReference>
<dbReference type="NCBIfam" id="TIGR01693">
    <property type="entry name" value="UTase_glnD"/>
    <property type="match status" value="1"/>
</dbReference>
<comment type="cofactor">
    <cofactor evidence="7">
        <name>Mg(2+)</name>
        <dbReference type="ChEBI" id="CHEBI:18420"/>
    </cofactor>
</comment>
<evidence type="ECO:0000256" key="4">
    <source>
        <dbReference type="ARBA" id="ARBA00022801"/>
    </source>
</evidence>
<dbReference type="eggNOG" id="COG2844">
    <property type="taxonomic scope" value="Bacteria"/>
</dbReference>
<dbReference type="SUPFAM" id="SSF81301">
    <property type="entry name" value="Nucleotidyltransferase"/>
    <property type="match status" value="1"/>
</dbReference>
<evidence type="ECO:0000256" key="7">
    <source>
        <dbReference type="HAMAP-Rule" id="MF_00277"/>
    </source>
</evidence>
<comment type="domain">
    <text evidence="7">Has four distinct domains: an N-terminal nucleotidyltransferase (NT) domain responsible for UTase activity, a central HD domain that encodes UR activity, and two C-terminal ACT domains that seem to have a role in glutamine sensing.</text>
</comment>
<comment type="caution">
    <text evidence="7">Lacks conserved residue(s) required for the propagation of feature annotation.</text>
</comment>
<dbReference type="RefSeq" id="WP_081814879.1">
    <property type="nucleotide sequence ID" value="NZ_AWFA01000005.1"/>
</dbReference>
<evidence type="ECO:0000313" key="8">
    <source>
        <dbReference type="EMBL" id="RAN35152.1"/>
    </source>
</evidence>
<dbReference type="Gene3D" id="3.30.70.260">
    <property type="match status" value="2"/>
</dbReference>
<feature type="region of interest" description="Uridylyltransferase" evidence="7">
    <location>
        <begin position="1"/>
        <end position="396"/>
    </location>
</feature>
<dbReference type="InterPro" id="IPR013546">
    <property type="entry name" value="PII_UdlTrfase/GS_AdlTrfase"/>
</dbReference>
<keyword evidence="1 7" id="KW-0808">Transferase</keyword>
<dbReference type="SUPFAM" id="SSF55021">
    <property type="entry name" value="ACT-like"/>
    <property type="match status" value="2"/>
</dbReference>
<dbReference type="Pfam" id="PF01966">
    <property type="entry name" value="HD"/>
    <property type="match status" value="1"/>
</dbReference>
<dbReference type="AlphaFoldDB" id="A0A062U6X6"/>
<evidence type="ECO:0000256" key="1">
    <source>
        <dbReference type="ARBA" id="ARBA00022679"/>
    </source>
</evidence>
<dbReference type="Gene3D" id="3.30.460.10">
    <property type="entry name" value="Beta Polymerase, domain 2"/>
    <property type="match status" value="1"/>
</dbReference>
<organism evidence="8 9">
    <name type="scientific">Hyphomonas pacifica</name>
    <dbReference type="NCBI Taxonomy" id="1280941"/>
    <lineage>
        <taxon>Bacteria</taxon>
        <taxon>Pseudomonadati</taxon>
        <taxon>Pseudomonadota</taxon>
        <taxon>Alphaproteobacteria</taxon>
        <taxon>Hyphomonadales</taxon>
        <taxon>Hyphomonadaceae</taxon>
        <taxon>Hyphomonas</taxon>
    </lineage>
</organism>
<dbReference type="STRING" id="1280941.HY2_08165"/>
<accession>A0A062U6X6</accession>
<evidence type="ECO:0000313" key="9">
    <source>
        <dbReference type="Proteomes" id="UP000249123"/>
    </source>
</evidence>
<comment type="function">
    <text evidence="7">Modifies, by uridylylation and deuridylylation, the PII regulatory proteins (GlnB and homologs), in response to the nitrogen status of the cell that GlnD senses through the glutamine level. Under low glutamine levels, catalyzes the conversion of the PII proteins and UTP to PII-UMP and PPi, while under higher glutamine levels, GlnD hydrolyzes PII-UMP to PII and UMP (deuridylylation). Thus, controls uridylylation state and activity of the PII proteins, and plays an important role in the regulation of nitrogen metabolism.</text>
</comment>
<name>A0A062U6X6_9PROT</name>
<dbReference type="CDD" id="cd04899">
    <property type="entry name" value="ACT_ACR-UUR-like_2"/>
    <property type="match status" value="1"/>
</dbReference>
<gene>
    <name evidence="7" type="primary">glnD</name>
    <name evidence="8" type="ORF">HY3_08770</name>
</gene>
<dbReference type="PANTHER" id="PTHR47320">
    <property type="entry name" value="BIFUNCTIONAL URIDYLYLTRANSFERASE/URIDYLYL-REMOVING ENZYME"/>
    <property type="match status" value="1"/>
</dbReference>
<keyword evidence="4 7" id="KW-0378">Hydrolase</keyword>
<keyword evidence="6 7" id="KW-0511">Multifunctional enzyme</keyword>
<dbReference type="SUPFAM" id="SSF81593">
    <property type="entry name" value="Nucleotidyltransferase substrate binding subunit/domain"/>
    <property type="match status" value="1"/>
</dbReference>
<dbReference type="Gene3D" id="1.10.3090.10">
    <property type="entry name" value="cca-adding enzyme, domain 2"/>
    <property type="match status" value="1"/>
</dbReference>
<evidence type="ECO:0000256" key="5">
    <source>
        <dbReference type="ARBA" id="ARBA00022842"/>
    </source>
</evidence>
<keyword evidence="2 7" id="KW-0548">Nucleotidyltransferase</keyword>
<dbReference type="InterPro" id="IPR006674">
    <property type="entry name" value="HD_domain"/>
</dbReference>
<dbReference type="Pfam" id="PF24931">
    <property type="entry name" value="ACT_ACR9_3rd"/>
    <property type="match status" value="1"/>
</dbReference>
<evidence type="ECO:0000256" key="3">
    <source>
        <dbReference type="ARBA" id="ARBA00022737"/>
    </source>
</evidence>